<dbReference type="Gene3D" id="3.90.226.10">
    <property type="entry name" value="2-enoyl-CoA Hydratase, Chain A, domain 1"/>
    <property type="match status" value="1"/>
</dbReference>
<proteinExistence type="inferred from homology"/>
<dbReference type="EMBL" id="BAAAJK010000006">
    <property type="protein sequence ID" value="GAA1386412.1"/>
    <property type="molecule type" value="Genomic_DNA"/>
</dbReference>
<reference evidence="6 7" key="1">
    <citation type="journal article" date="2019" name="Int. J. Syst. Evol. Microbiol.">
        <title>The Global Catalogue of Microorganisms (GCM) 10K type strain sequencing project: providing services to taxonomists for standard genome sequencing and annotation.</title>
        <authorList>
            <consortium name="The Broad Institute Genomics Platform"/>
            <consortium name="The Broad Institute Genome Sequencing Center for Infectious Disease"/>
            <person name="Wu L."/>
            <person name="Ma J."/>
        </authorList>
    </citation>
    <scope>NUCLEOTIDE SEQUENCE [LARGE SCALE GENOMIC DNA]</scope>
    <source>
        <strain evidence="6 7">JCM 11896</strain>
    </source>
</reference>
<dbReference type="InterPro" id="IPR001753">
    <property type="entry name" value="Enoyl-CoA_hydra/iso"/>
</dbReference>
<dbReference type="Proteomes" id="UP001501414">
    <property type="component" value="Unassembled WGS sequence"/>
</dbReference>
<dbReference type="PROSITE" id="PS00166">
    <property type="entry name" value="ENOYL_COA_HYDRATASE"/>
    <property type="match status" value="1"/>
</dbReference>
<evidence type="ECO:0000256" key="4">
    <source>
        <dbReference type="ARBA" id="ARBA00023717"/>
    </source>
</evidence>
<evidence type="ECO:0000256" key="5">
    <source>
        <dbReference type="RuleBase" id="RU003707"/>
    </source>
</evidence>
<evidence type="ECO:0000256" key="3">
    <source>
        <dbReference type="ARBA" id="ARBA00023709"/>
    </source>
</evidence>
<dbReference type="PANTHER" id="PTHR11941:SF54">
    <property type="entry name" value="ENOYL-COA HYDRATASE, MITOCHONDRIAL"/>
    <property type="match status" value="1"/>
</dbReference>
<dbReference type="PANTHER" id="PTHR11941">
    <property type="entry name" value="ENOYL-COA HYDRATASE-RELATED"/>
    <property type="match status" value="1"/>
</dbReference>
<evidence type="ECO:0000256" key="2">
    <source>
        <dbReference type="ARBA" id="ARBA00023239"/>
    </source>
</evidence>
<keyword evidence="2" id="KW-0456">Lyase</keyword>
<dbReference type="InterPro" id="IPR018376">
    <property type="entry name" value="Enoyl-CoA_hyd/isom_CS"/>
</dbReference>
<sequence length="280" mass="29885">MDETETSRGGETAVLETERRGAAQWLWLNRPEVLNALSPALLDELDRGLEAAAGDDGVRCVVIAARGRAFCAGADLQHVSGLLAGRNGSEPAPGLRGDQQELLHRVARTFNAIEQFPKPVLGAVQGIAVAGGLELALCCDIVVATESASFGDGHGNFGLVPGGGGSIRLPRRVGHSMAKRLLFTGDRLPARDFLGTDLVSEVTADDALVESVDALAQRIADRSPLVQRLTKRLVNDGVQVPLDVALRMEMHECELHEQSADIQEGVSAFVEKRTPRFVGR</sequence>
<keyword evidence="7" id="KW-1185">Reference proteome</keyword>
<dbReference type="InterPro" id="IPR029045">
    <property type="entry name" value="ClpP/crotonase-like_dom_sf"/>
</dbReference>
<evidence type="ECO:0000313" key="6">
    <source>
        <dbReference type="EMBL" id="GAA1386412.1"/>
    </source>
</evidence>
<gene>
    <name evidence="6" type="ORF">GCM10009613_20340</name>
</gene>
<name>A0ABN1XNN4_9PSEU</name>
<accession>A0ABN1XNN4</accession>
<evidence type="ECO:0000256" key="1">
    <source>
        <dbReference type="ARBA" id="ARBA00005254"/>
    </source>
</evidence>
<dbReference type="SUPFAM" id="SSF52096">
    <property type="entry name" value="ClpP/crotonase"/>
    <property type="match status" value="1"/>
</dbReference>
<comment type="caution">
    <text evidence="6">The sequence shown here is derived from an EMBL/GenBank/DDBJ whole genome shotgun (WGS) entry which is preliminary data.</text>
</comment>
<comment type="catalytic activity">
    <reaction evidence="4">
        <text>a 4-saturated-(3S)-3-hydroxyacyl-CoA = a (3E)-enoyl-CoA + H2O</text>
        <dbReference type="Rhea" id="RHEA:20724"/>
        <dbReference type="ChEBI" id="CHEBI:15377"/>
        <dbReference type="ChEBI" id="CHEBI:58521"/>
        <dbReference type="ChEBI" id="CHEBI:137480"/>
        <dbReference type="EC" id="4.2.1.17"/>
    </reaction>
</comment>
<dbReference type="Pfam" id="PF00378">
    <property type="entry name" value="ECH_1"/>
    <property type="match status" value="1"/>
</dbReference>
<comment type="catalytic activity">
    <reaction evidence="3">
        <text>a (3S)-3-hydroxyacyl-CoA = a (2E)-enoyl-CoA + H2O</text>
        <dbReference type="Rhea" id="RHEA:16105"/>
        <dbReference type="ChEBI" id="CHEBI:15377"/>
        <dbReference type="ChEBI" id="CHEBI:57318"/>
        <dbReference type="ChEBI" id="CHEBI:58856"/>
        <dbReference type="EC" id="4.2.1.17"/>
    </reaction>
</comment>
<evidence type="ECO:0000313" key="7">
    <source>
        <dbReference type="Proteomes" id="UP001501414"/>
    </source>
</evidence>
<protein>
    <submittedName>
        <fullName evidence="6">Enoyl-CoA hydratase/isomerase family protein</fullName>
    </submittedName>
</protein>
<organism evidence="6 7">
    <name type="scientific">Pseudonocardia kongjuensis</name>
    <dbReference type="NCBI Taxonomy" id="102227"/>
    <lineage>
        <taxon>Bacteria</taxon>
        <taxon>Bacillati</taxon>
        <taxon>Actinomycetota</taxon>
        <taxon>Actinomycetes</taxon>
        <taxon>Pseudonocardiales</taxon>
        <taxon>Pseudonocardiaceae</taxon>
        <taxon>Pseudonocardia</taxon>
    </lineage>
</organism>
<dbReference type="Gene3D" id="1.10.12.10">
    <property type="entry name" value="Lyase 2-enoyl-coa Hydratase, Chain A, domain 2"/>
    <property type="match status" value="1"/>
</dbReference>
<dbReference type="InterPro" id="IPR014748">
    <property type="entry name" value="Enoyl-CoA_hydra_C"/>
</dbReference>
<dbReference type="CDD" id="cd06558">
    <property type="entry name" value="crotonase-like"/>
    <property type="match status" value="1"/>
</dbReference>
<dbReference type="RefSeq" id="WP_344020791.1">
    <property type="nucleotide sequence ID" value="NZ_BAAAJK010000006.1"/>
</dbReference>
<comment type="similarity">
    <text evidence="1 5">Belongs to the enoyl-CoA hydratase/isomerase family.</text>
</comment>